<dbReference type="EnsemblPlants" id="ONIVA01G12970.1">
    <property type="protein sequence ID" value="ONIVA01G12970.1"/>
    <property type="gene ID" value="ONIVA01G12970"/>
</dbReference>
<dbReference type="HOGENOM" id="CLU_182533_0_0_1"/>
<reference evidence="1" key="1">
    <citation type="submission" date="2015-04" db="UniProtKB">
        <authorList>
            <consortium name="EnsemblPlants"/>
        </authorList>
    </citation>
    <scope>IDENTIFICATION</scope>
    <source>
        <strain evidence="1">SL10</strain>
    </source>
</reference>
<dbReference type="OMA" id="SPEYKLH"/>
<accession>A0A0E0FJU1</accession>
<organism evidence="1">
    <name type="scientific">Oryza nivara</name>
    <name type="common">Indian wild rice</name>
    <name type="synonym">Oryza sativa f. spontanea</name>
    <dbReference type="NCBI Taxonomy" id="4536"/>
    <lineage>
        <taxon>Eukaryota</taxon>
        <taxon>Viridiplantae</taxon>
        <taxon>Streptophyta</taxon>
        <taxon>Embryophyta</taxon>
        <taxon>Tracheophyta</taxon>
        <taxon>Spermatophyta</taxon>
        <taxon>Magnoliopsida</taxon>
        <taxon>Liliopsida</taxon>
        <taxon>Poales</taxon>
        <taxon>Poaceae</taxon>
        <taxon>BOP clade</taxon>
        <taxon>Oryzoideae</taxon>
        <taxon>Oryzeae</taxon>
        <taxon>Oryzinae</taxon>
        <taxon>Oryza</taxon>
    </lineage>
</organism>
<sequence length="73" mass="7815">MGQGQGRSPLGFGTETCGPGWGSPEYKLHSLHGFKLVGNCSVLSRGRYTKPMNSDTGAVGTRPKSGWWLVCMV</sequence>
<keyword evidence="2" id="KW-1185">Reference proteome</keyword>
<proteinExistence type="predicted"/>
<dbReference type="AlphaFoldDB" id="A0A0E0FJU1"/>
<dbReference type="Proteomes" id="UP000006591">
    <property type="component" value="Chromosome 1"/>
</dbReference>
<evidence type="ECO:0000313" key="1">
    <source>
        <dbReference type="EnsemblPlants" id="ONIVA01G12970.1"/>
    </source>
</evidence>
<protein>
    <submittedName>
        <fullName evidence="1">Uncharacterized protein</fullName>
    </submittedName>
</protein>
<reference evidence="1" key="2">
    <citation type="submission" date="2018-04" db="EMBL/GenBank/DDBJ databases">
        <title>OnivRS2 (Oryza nivara Reference Sequence Version 2).</title>
        <authorList>
            <person name="Zhang J."/>
            <person name="Kudrna D."/>
            <person name="Lee S."/>
            <person name="Talag J."/>
            <person name="Rajasekar S."/>
            <person name="Welchert J."/>
            <person name="Hsing Y.-I."/>
            <person name="Wing R.A."/>
        </authorList>
    </citation>
    <scope>NUCLEOTIDE SEQUENCE [LARGE SCALE GENOMIC DNA]</scope>
</reference>
<evidence type="ECO:0000313" key="2">
    <source>
        <dbReference type="Proteomes" id="UP000006591"/>
    </source>
</evidence>
<dbReference type="Gramene" id="ONIVA01G12970.1">
    <property type="protein sequence ID" value="ONIVA01G12970.1"/>
    <property type="gene ID" value="ONIVA01G12970"/>
</dbReference>
<name>A0A0E0FJU1_ORYNI</name>